<dbReference type="Proteomes" id="UP001470230">
    <property type="component" value="Unassembled WGS sequence"/>
</dbReference>
<name>A0ABR2KJJ0_9EUKA</name>
<accession>A0ABR2KJJ0</accession>
<gene>
    <name evidence="1" type="ORF">M9Y10_028458</name>
</gene>
<sequence>MKTNNNDIQNYVDSLTKEEKQRNQTLKQQLQELSIGQTGQPNLDNTKNEKVGYLIDNSRFERFISSDSKFNELQKLVTGSNGPDSYFGYEDKDRQDILIRNDRDAMLCFREHFGSSEKTITFKNLKKNNLIDVLKLNFDSDFTDVENSTIFKLSAVSKSDPAIFFGIKKKSTLTEARELFTKVRANRPIKKLSFLDSDNDTIEILGDTEWEYFLTDCDVQYTIGKFVTLYTE</sequence>
<proteinExistence type="predicted"/>
<protein>
    <recommendedName>
        <fullName evidence="3">PB1 domain-containing protein</fullName>
    </recommendedName>
</protein>
<keyword evidence="2" id="KW-1185">Reference proteome</keyword>
<comment type="caution">
    <text evidence="1">The sequence shown here is derived from an EMBL/GenBank/DDBJ whole genome shotgun (WGS) entry which is preliminary data.</text>
</comment>
<evidence type="ECO:0008006" key="3">
    <source>
        <dbReference type="Google" id="ProtNLM"/>
    </source>
</evidence>
<reference evidence="1 2" key="1">
    <citation type="submission" date="2024-04" db="EMBL/GenBank/DDBJ databases">
        <title>Tritrichomonas musculus Genome.</title>
        <authorList>
            <person name="Alves-Ferreira E."/>
            <person name="Grigg M."/>
            <person name="Lorenzi H."/>
            <person name="Galac M."/>
        </authorList>
    </citation>
    <scope>NUCLEOTIDE SEQUENCE [LARGE SCALE GENOMIC DNA]</scope>
    <source>
        <strain evidence="1 2">EAF2021</strain>
    </source>
</reference>
<dbReference type="EMBL" id="JAPFFF010000004">
    <property type="protein sequence ID" value="KAK8891251.1"/>
    <property type="molecule type" value="Genomic_DNA"/>
</dbReference>
<organism evidence="1 2">
    <name type="scientific">Tritrichomonas musculus</name>
    <dbReference type="NCBI Taxonomy" id="1915356"/>
    <lineage>
        <taxon>Eukaryota</taxon>
        <taxon>Metamonada</taxon>
        <taxon>Parabasalia</taxon>
        <taxon>Tritrichomonadida</taxon>
        <taxon>Tritrichomonadidae</taxon>
        <taxon>Tritrichomonas</taxon>
    </lineage>
</organism>
<evidence type="ECO:0000313" key="2">
    <source>
        <dbReference type="Proteomes" id="UP001470230"/>
    </source>
</evidence>
<evidence type="ECO:0000313" key="1">
    <source>
        <dbReference type="EMBL" id="KAK8891251.1"/>
    </source>
</evidence>